<dbReference type="SUPFAM" id="SSF140931">
    <property type="entry name" value="Fic-like"/>
    <property type="match status" value="1"/>
</dbReference>
<dbReference type="HOGENOM" id="CLU_1346384_0_0_2"/>
<proteinExistence type="predicted"/>
<evidence type="ECO:0000256" key="1">
    <source>
        <dbReference type="SAM" id="MobiDB-lite"/>
    </source>
</evidence>
<gene>
    <name evidence="3" type="ordered locus">Htur_4770</name>
</gene>
<protein>
    <recommendedName>
        <fullName evidence="2">Fic/DOC N-terminal domain-containing protein</fullName>
    </recommendedName>
</protein>
<keyword evidence="4" id="KW-1185">Reference proteome</keyword>
<keyword evidence="3" id="KW-0614">Plasmid</keyword>
<evidence type="ECO:0000259" key="2">
    <source>
        <dbReference type="Pfam" id="PF13784"/>
    </source>
</evidence>
<dbReference type="AlphaFoldDB" id="D2S2E5"/>
<accession>D2S2E5</accession>
<evidence type="ECO:0000313" key="4">
    <source>
        <dbReference type="Proteomes" id="UP000001903"/>
    </source>
</evidence>
<reference evidence="3 4" key="1">
    <citation type="journal article" date="2010" name="Stand. Genomic Sci.">
        <title>Complete genome sequence of Haloterrigena turkmenica type strain (4k).</title>
        <authorList>
            <person name="Saunders E."/>
            <person name="Tindall B.J."/>
            <person name="Fahnrich R."/>
            <person name="Lapidus A."/>
            <person name="Copeland A."/>
            <person name="Del Rio T.G."/>
            <person name="Lucas S."/>
            <person name="Chen F."/>
            <person name="Tice H."/>
            <person name="Cheng J.F."/>
            <person name="Han C."/>
            <person name="Detter J.C."/>
            <person name="Bruce D."/>
            <person name="Goodwin L."/>
            <person name="Chain P."/>
            <person name="Pitluck S."/>
            <person name="Pati A."/>
            <person name="Ivanova N."/>
            <person name="Mavromatis K."/>
            <person name="Chen A."/>
            <person name="Palaniappan K."/>
            <person name="Land M."/>
            <person name="Hauser L."/>
            <person name="Chang Y.J."/>
            <person name="Jeffries C.D."/>
            <person name="Brettin T."/>
            <person name="Rohde M."/>
            <person name="Goker M."/>
            <person name="Bristow J."/>
            <person name="Eisen J.A."/>
            <person name="Markowitz V."/>
            <person name="Hugenholtz P."/>
            <person name="Klenk H.P."/>
            <person name="Kyrpides N.C."/>
        </authorList>
    </citation>
    <scope>NUCLEOTIDE SEQUENCE [LARGE SCALE GENOMIC DNA]</scope>
    <source>
        <strain evidence="4">ATCC 51198 / DSM 5511 / JCM 9101 / NCIMB 13204 / VKM B-1734 / 4k</strain>
    </source>
</reference>
<dbReference type="PANTHER" id="PTHR13504">
    <property type="entry name" value="FIDO DOMAIN-CONTAINING PROTEIN DDB_G0283145"/>
    <property type="match status" value="1"/>
</dbReference>
<dbReference type="PANTHER" id="PTHR13504:SF38">
    <property type="entry name" value="FIDO DOMAIN-CONTAINING PROTEIN"/>
    <property type="match status" value="1"/>
</dbReference>
<dbReference type="Pfam" id="PF13784">
    <property type="entry name" value="Fic_N"/>
    <property type="match status" value="1"/>
</dbReference>
<dbReference type="RefSeq" id="WP_012945786.1">
    <property type="nucleotide sequence ID" value="NC_013745.1"/>
</dbReference>
<dbReference type="GeneID" id="8745360"/>
<dbReference type="Gene3D" id="1.10.3290.10">
    <property type="entry name" value="Fido-like domain"/>
    <property type="match status" value="1"/>
</dbReference>
<dbReference type="InterPro" id="IPR036597">
    <property type="entry name" value="Fido-like_dom_sf"/>
</dbReference>
<dbReference type="Proteomes" id="UP000001903">
    <property type="component" value="Plasmid pHTUR02"/>
</dbReference>
<geneLocation type="plasmid" evidence="3 4">
    <name>pHTUR02</name>
</geneLocation>
<evidence type="ECO:0000313" key="3">
    <source>
        <dbReference type="EMBL" id="ADB63542.1"/>
    </source>
</evidence>
<name>D2S2E5_HALTV</name>
<dbReference type="InterPro" id="IPR025758">
    <property type="entry name" value="Fic/DOC_N"/>
</dbReference>
<sequence length="203" mass="22393">MERSEIQETAPGKRISYGRESYYRPDPLPPSGDLALDSDFYDLLADATFWLGKLSGVSLELNVPSVLYTSLLRKEAMESTEIEGADVDYNALYSLETRSLDEGEDRYSIERSSEADTKDTQEVLNYEQAVEDGIEMLDSGGEISISLLHELHETLLTDVPDDRVDTDTIGAYKAVPNHLGNFLPPVPGEVDGLMDALLTSSPP</sequence>
<feature type="domain" description="Fic/DOC N-terminal" evidence="2">
    <location>
        <begin position="42"/>
        <end position="135"/>
    </location>
</feature>
<dbReference type="KEGG" id="htu:Htur_4770"/>
<organism evidence="3 4">
    <name type="scientific">Haloterrigena turkmenica (strain ATCC 51198 / DSM 5511 / JCM 9101 / NCIMB 13204 / VKM B-1734 / 4k)</name>
    <name type="common">Halococcus turkmenicus</name>
    <dbReference type="NCBI Taxonomy" id="543526"/>
    <lineage>
        <taxon>Archaea</taxon>
        <taxon>Methanobacteriati</taxon>
        <taxon>Methanobacteriota</taxon>
        <taxon>Stenosarchaea group</taxon>
        <taxon>Halobacteria</taxon>
        <taxon>Halobacteriales</taxon>
        <taxon>Natrialbaceae</taxon>
        <taxon>Haloterrigena</taxon>
    </lineage>
</organism>
<feature type="region of interest" description="Disordered" evidence="1">
    <location>
        <begin position="1"/>
        <end position="30"/>
    </location>
</feature>
<dbReference type="EMBL" id="CP001862">
    <property type="protein sequence ID" value="ADB63542.1"/>
    <property type="molecule type" value="Genomic_DNA"/>
</dbReference>
<dbReference type="InterPro" id="IPR040198">
    <property type="entry name" value="Fido_containing"/>
</dbReference>